<feature type="non-terminal residue" evidence="1">
    <location>
        <position position="70"/>
    </location>
</feature>
<name>A0A0B7C4L7_9EUPU</name>
<organism evidence="1">
    <name type="scientific">Arion vulgaris</name>
    <dbReference type="NCBI Taxonomy" id="1028688"/>
    <lineage>
        <taxon>Eukaryota</taxon>
        <taxon>Metazoa</taxon>
        <taxon>Spiralia</taxon>
        <taxon>Lophotrochozoa</taxon>
        <taxon>Mollusca</taxon>
        <taxon>Gastropoda</taxon>
        <taxon>Heterobranchia</taxon>
        <taxon>Euthyneura</taxon>
        <taxon>Panpulmonata</taxon>
        <taxon>Eupulmonata</taxon>
        <taxon>Stylommatophora</taxon>
        <taxon>Helicina</taxon>
        <taxon>Arionoidea</taxon>
        <taxon>Arionidae</taxon>
        <taxon>Arion</taxon>
    </lineage>
</organism>
<dbReference type="AlphaFoldDB" id="A0A0B7C4L7"/>
<sequence>QKWTKRIDGALHKQSFSQSLETLSADGNTNTSAHKLMTAACSVNNIGSYTHDYDSKAGRVASWAVHFDQL</sequence>
<accession>A0A0B7C4L7</accession>
<protein>
    <submittedName>
        <fullName evidence="1">Uncharacterized protein</fullName>
    </submittedName>
</protein>
<gene>
    <name evidence="1" type="primary">ORF221165</name>
</gene>
<proteinExistence type="predicted"/>
<feature type="non-terminal residue" evidence="1">
    <location>
        <position position="1"/>
    </location>
</feature>
<dbReference type="EMBL" id="HACG01052524">
    <property type="protein sequence ID" value="CEK99395.1"/>
    <property type="molecule type" value="Transcribed_RNA"/>
</dbReference>
<evidence type="ECO:0000313" key="1">
    <source>
        <dbReference type="EMBL" id="CEK99395.1"/>
    </source>
</evidence>
<reference evidence="1" key="1">
    <citation type="submission" date="2014-12" db="EMBL/GenBank/DDBJ databases">
        <title>Insight into the proteome of Arion vulgaris.</title>
        <authorList>
            <person name="Aradska J."/>
            <person name="Bulat T."/>
            <person name="Smidak R."/>
            <person name="Sarate P."/>
            <person name="Gangsoo J."/>
            <person name="Sialana F."/>
            <person name="Bilban M."/>
            <person name="Lubec G."/>
        </authorList>
    </citation>
    <scope>NUCLEOTIDE SEQUENCE</scope>
    <source>
        <tissue evidence="1">Skin</tissue>
    </source>
</reference>